<dbReference type="SUPFAM" id="SSF103486">
    <property type="entry name" value="V-type ATP synthase subunit C"/>
    <property type="match status" value="1"/>
</dbReference>
<comment type="similarity">
    <text evidence="1">Belongs to the V-ATPase V0D/AC39 subunit family.</text>
</comment>
<reference evidence="4 5" key="1">
    <citation type="submission" date="2017-05" db="EMBL/GenBank/DDBJ databases">
        <title>The Genome Sequence of Enterococcus sp. 8G7_MSG3316.</title>
        <authorList>
            <consortium name="The Broad Institute Genomics Platform"/>
            <consortium name="The Broad Institute Genomic Center for Infectious Diseases"/>
            <person name="Earl A."/>
            <person name="Manson A."/>
            <person name="Schwartman J."/>
            <person name="Gilmore M."/>
            <person name="Abouelleil A."/>
            <person name="Cao P."/>
            <person name="Chapman S."/>
            <person name="Cusick C."/>
            <person name="Shea T."/>
            <person name="Young S."/>
            <person name="Neafsey D."/>
            <person name="Nusbaum C."/>
            <person name="Birren B."/>
        </authorList>
    </citation>
    <scope>NUCLEOTIDE SEQUENCE [LARGE SCALE GENOMIC DNA]</scope>
    <source>
        <strain evidence="4 5">8G7_MSG3316</strain>
    </source>
</reference>
<evidence type="ECO:0000256" key="1">
    <source>
        <dbReference type="ARBA" id="ARBA00006709"/>
    </source>
</evidence>
<gene>
    <name evidence="4" type="ORF">A5886_002918</name>
</gene>
<dbReference type="InterPro" id="IPR002843">
    <property type="entry name" value="ATPase_V0-cplx_csu/dsu"/>
</dbReference>
<dbReference type="AlphaFoldDB" id="A0A242A9U0"/>
<accession>A0A242A9U0</accession>
<dbReference type="OrthoDB" id="1653at2"/>
<name>A0A242A9U0_9ENTE</name>
<dbReference type="STRING" id="1834191.A5886_002918"/>
<protein>
    <recommendedName>
        <fullName evidence="6">V-type ATP synthase subunit C</fullName>
    </recommendedName>
</protein>
<keyword evidence="2" id="KW-0813">Transport</keyword>
<dbReference type="InterPro" id="IPR044911">
    <property type="entry name" value="V-type_ATPase_csu/dsu_dom_3"/>
</dbReference>
<dbReference type="EMBL" id="NGKU01000001">
    <property type="protein sequence ID" value="OTN77817.1"/>
    <property type="molecule type" value="Genomic_DNA"/>
</dbReference>
<organism evidence="4 5">
    <name type="scientific">Candidatus Enterococcus testudinis</name>
    <dbReference type="NCBI Taxonomy" id="1834191"/>
    <lineage>
        <taxon>Bacteria</taxon>
        <taxon>Bacillati</taxon>
        <taxon>Bacillota</taxon>
        <taxon>Bacilli</taxon>
        <taxon>Lactobacillales</taxon>
        <taxon>Enterococcaceae</taxon>
        <taxon>Enterococcus</taxon>
    </lineage>
</organism>
<dbReference type="Pfam" id="PF01992">
    <property type="entry name" value="vATP-synt_AC39"/>
    <property type="match status" value="1"/>
</dbReference>
<evidence type="ECO:0000313" key="4">
    <source>
        <dbReference type="EMBL" id="OTN77817.1"/>
    </source>
</evidence>
<evidence type="ECO:0000256" key="3">
    <source>
        <dbReference type="ARBA" id="ARBA00023065"/>
    </source>
</evidence>
<comment type="caution">
    <text evidence="4">The sequence shown here is derived from an EMBL/GenBank/DDBJ whole genome shotgun (WGS) entry which is preliminary data.</text>
</comment>
<dbReference type="Gene3D" id="1.10.132.50">
    <property type="entry name" value="ATP synthase (C/AC39) subunit, domain 3"/>
    <property type="match status" value="1"/>
</dbReference>
<evidence type="ECO:0000313" key="5">
    <source>
        <dbReference type="Proteomes" id="UP000195043"/>
    </source>
</evidence>
<dbReference type="PANTHER" id="PTHR38682">
    <property type="entry name" value="V-TYPE ATP SYNTHASE SUBUNIT C"/>
    <property type="match status" value="1"/>
</dbReference>
<dbReference type="Gene3D" id="1.20.1690.10">
    <property type="entry name" value="V-type ATP synthase subunit C domain"/>
    <property type="match status" value="2"/>
</dbReference>
<keyword evidence="3" id="KW-0406">Ion transport</keyword>
<dbReference type="RefSeq" id="WP_054115303.1">
    <property type="nucleotide sequence ID" value="NZ_NGKU01000001.1"/>
</dbReference>
<evidence type="ECO:0008006" key="6">
    <source>
        <dbReference type="Google" id="ProtNLM"/>
    </source>
</evidence>
<evidence type="ECO:0000256" key="2">
    <source>
        <dbReference type="ARBA" id="ARBA00022448"/>
    </source>
</evidence>
<dbReference type="InterPro" id="IPR035067">
    <property type="entry name" value="V-type_ATPase_csu/dsu"/>
</dbReference>
<dbReference type="GO" id="GO:0046961">
    <property type="term" value="F:proton-transporting ATPase activity, rotational mechanism"/>
    <property type="evidence" value="ECO:0007669"/>
    <property type="project" value="InterPro"/>
</dbReference>
<dbReference type="PANTHER" id="PTHR38682:SF1">
    <property type="entry name" value="V-TYPE ATP SYNTHASE SUBUNIT C"/>
    <property type="match status" value="1"/>
</dbReference>
<sequence length="328" mass="37941">MRNYHQLNPIIRLKEMTLLKPQEVEQMITAKNFAVVETVLQQTHYQRYLHPYFHEQFEISLDEELLKTIKELIELVPNQEILRLYMMPFTFHNLKVLTKESVTGKDYAHLLVEDGFYTIDECRTAIKTGISEVLPEKIVTTIQEVREYLEGGAVLQGIDIIYDRRYLHEQRRLADKINIPELQEAVIKMIDLTNITIAARCLSQKRSCSFMKAVLVSVGSIPKEEFLAFADASYSDFITFLLESEYQEVMRPIIHEQVIDFAGLALLQDNLITESFASAQIDALGPLPLLAFLNAKILELQNLRILLVGKRSGFTEGQIRERMRRYDA</sequence>
<keyword evidence="5" id="KW-1185">Reference proteome</keyword>
<dbReference type="InterPro" id="IPR050873">
    <property type="entry name" value="V-ATPase_V0D/AC39_subunit"/>
</dbReference>
<proteinExistence type="inferred from homology"/>
<dbReference type="InterPro" id="IPR036079">
    <property type="entry name" value="ATPase_csu/dsu_sf"/>
</dbReference>
<dbReference type="Proteomes" id="UP000195043">
    <property type="component" value="Unassembled WGS sequence"/>
</dbReference>